<dbReference type="Gene3D" id="4.10.110.20">
    <property type="entry name" value="Variant surface glycoprotein MITAT 1.2, VSG 221, C-terminal domain"/>
    <property type="match status" value="1"/>
</dbReference>
<feature type="domain" description="Trypanosome variant surface glycoprotein C-terminal" evidence="10">
    <location>
        <begin position="385"/>
        <end position="484"/>
    </location>
</feature>
<keyword evidence="6" id="KW-0472">Membrane</keyword>
<evidence type="ECO:0000256" key="6">
    <source>
        <dbReference type="ARBA" id="ARBA00023136"/>
    </source>
</evidence>
<sequence>MNPYYASLIFLTTNLPHQAAGAAANAKKFDALCAALRAARTTVTDALYLGDTANDGLPQPVRALYAATLDKAAYNNKTFGVFTDETDFKNLKEHIATAKDEHSRLVYKLAADSPIKRMVNFNLYKIYNESNKIVTAISTAKQTSETLTKEARQKLAEAVTGNPGRATPTPDDFDTRANACTESAPGAAGKSLAADLICVCSGTSQSDDLCVKGLTDRNYVSGTAAKNQAALTAYTTIAAKCPALEPTIEATPELLQTAISLFESELGNSAYTGNTGNSIHFILGQGAGATCNGADSSTICVDYTKTVGTATIAKIPWVAALTTAAAKLRQAQAGRAKLEALRAELKSQARTAWAEFGLLELQEALQSTNIKATETQPKQITDTACNKHKDSTTCQPPCKWEENAADKDKKCSLDPKEAAEQATQATGTGETQTGKKCSDRTKKEGCEAENKNVKAGEKSVCGWIEETCKDSSFLVNKKFSPINSSISLLAF</sequence>
<evidence type="ECO:0000259" key="10">
    <source>
        <dbReference type="Pfam" id="PF10659"/>
    </source>
</evidence>
<dbReference type="InterPro" id="IPR025932">
    <property type="entry name" value="Trypano_VSG_B_N_dom"/>
</dbReference>
<reference evidence="12" key="1">
    <citation type="submission" date="2016-08" db="EMBL/GenBank/DDBJ databases">
        <title>VSG repertoire of Trypanosoma brucei EATRO 1125.</title>
        <authorList>
            <person name="Cross G.A."/>
        </authorList>
    </citation>
    <scope>NUCLEOTIDE SEQUENCE</scope>
    <source>
        <strain evidence="12">EATRO 1125</strain>
    </source>
</reference>
<keyword evidence="3" id="KW-1003">Cell membrane</keyword>
<evidence type="ECO:0000256" key="5">
    <source>
        <dbReference type="ARBA" id="ARBA00022729"/>
    </source>
</evidence>
<dbReference type="VEuPathDB" id="TriTrypDB:Tb1125.11.18380"/>
<dbReference type="VEuPathDB" id="TriTrypDB:Tb427_000788900"/>
<dbReference type="VEuPathDB" id="TriTrypDB:Tb927.9.190"/>
<evidence type="ECO:0000256" key="3">
    <source>
        <dbReference type="ARBA" id="ARBA00022475"/>
    </source>
</evidence>
<evidence type="ECO:0000259" key="11">
    <source>
        <dbReference type="Pfam" id="PF13206"/>
    </source>
</evidence>
<comment type="subcellular location">
    <subcellularLocation>
        <location evidence="2">Cell membrane</location>
        <topology evidence="2">Lipid-anchor</topology>
        <topology evidence="2">GPI-anchor</topology>
    </subcellularLocation>
</comment>
<keyword evidence="8" id="KW-0449">Lipoprotein</keyword>
<proteinExistence type="predicted"/>
<keyword evidence="4" id="KW-0336">GPI-anchor</keyword>
<feature type="region of interest" description="Disordered" evidence="9">
    <location>
        <begin position="405"/>
        <end position="439"/>
    </location>
</feature>
<feature type="region of interest" description="Disordered" evidence="9">
    <location>
        <begin position="156"/>
        <end position="176"/>
    </location>
</feature>
<keyword evidence="7" id="KW-0325">Glycoprotein</keyword>
<dbReference type="SUPFAM" id="SSF118251">
    <property type="entry name" value="Variant surface glycoprotein MITAT 1.2, VSG 221, C-terminal domain"/>
    <property type="match status" value="1"/>
</dbReference>
<evidence type="ECO:0000256" key="4">
    <source>
        <dbReference type="ARBA" id="ARBA00022622"/>
    </source>
</evidence>
<feature type="domain" description="Trypanosome variant surface glycoprotein B-type N-terminal" evidence="11">
    <location>
        <begin position="9"/>
        <end position="346"/>
    </location>
</feature>
<organism evidence="12">
    <name type="scientific">Trypanosoma brucei</name>
    <dbReference type="NCBI Taxonomy" id="5691"/>
    <lineage>
        <taxon>Eukaryota</taxon>
        <taxon>Discoba</taxon>
        <taxon>Euglenozoa</taxon>
        <taxon>Kinetoplastea</taxon>
        <taxon>Metakinetoplastina</taxon>
        <taxon>Trypanosomatida</taxon>
        <taxon>Trypanosomatidae</taxon>
        <taxon>Trypanosoma</taxon>
    </lineage>
</organism>
<evidence type="ECO:0000256" key="1">
    <source>
        <dbReference type="ARBA" id="ARBA00002523"/>
    </source>
</evidence>
<protein>
    <submittedName>
        <fullName evidence="12">Variant surface glycoprotein 1125.299</fullName>
    </submittedName>
</protein>
<evidence type="ECO:0000256" key="9">
    <source>
        <dbReference type="SAM" id="MobiDB-lite"/>
    </source>
</evidence>
<dbReference type="InterPro" id="IPR019609">
    <property type="entry name" value="Variant_surf_glycoprt_trypan_C"/>
</dbReference>
<comment type="function">
    <text evidence="1">VSG forms a coat on the surface of the parasite. The trypanosome evades the immune response of the host by expressing a series of antigenically distinct VSGs from an estimated 1000 VSG genes.</text>
</comment>
<name>A0A1J0R5P4_9TRYP</name>
<dbReference type="EMBL" id="KX699167">
    <property type="protein sequence ID" value="APD73123.1"/>
    <property type="molecule type" value="Genomic_DNA"/>
</dbReference>
<feature type="compositionally biased region" description="Low complexity" evidence="9">
    <location>
        <begin position="420"/>
        <end position="435"/>
    </location>
</feature>
<dbReference type="Pfam" id="PF13206">
    <property type="entry name" value="VSG_B"/>
    <property type="match status" value="1"/>
</dbReference>
<dbReference type="InterPro" id="IPR027446">
    <property type="entry name" value="VSG_C_dom_sf"/>
</dbReference>
<dbReference type="AlphaFoldDB" id="A0A1J0R5P4"/>
<dbReference type="GO" id="GO:0005886">
    <property type="term" value="C:plasma membrane"/>
    <property type="evidence" value="ECO:0007669"/>
    <property type="project" value="UniProtKB-SubCell"/>
</dbReference>
<evidence type="ECO:0000256" key="7">
    <source>
        <dbReference type="ARBA" id="ARBA00023180"/>
    </source>
</evidence>
<accession>A0A1J0R5P4</accession>
<evidence type="ECO:0000313" key="12">
    <source>
        <dbReference type="EMBL" id="APD73123.1"/>
    </source>
</evidence>
<evidence type="ECO:0000256" key="8">
    <source>
        <dbReference type="ARBA" id="ARBA00023288"/>
    </source>
</evidence>
<dbReference type="Pfam" id="PF10659">
    <property type="entry name" value="Trypan_glycop_C"/>
    <property type="match status" value="1"/>
</dbReference>
<keyword evidence="5" id="KW-0732">Signal</keyword>
<evidence type="ECO:0000256" key="2">
    <source>
        <dbReference type="ARBA" id="ARBA00004609"/>
    </source>
</evidence>
<dbReference type="GO" id="GO:0098552">
    <property type="term" value="C:side of membrane"/>
    <property type="evidence" value="ECO:0007669"/>
    <property type="project" value="UniProtKB-KW"/>
</dbReference>
<feature type="compositionally biased region" description="Basic and acidic residues" evidence="9">
    <location>
        <begin position="405"/>
        <end position="419"/>
    </location>
</feature>